<proteinExistence type="predicted"/>
<accession>A0ABS3SYV0</accession>
<sequence length="412" mass="48907">MKDKIWSRWSKWTFRLVCSYFLLYIFLMFFSGLFETPFRWIGLEVLGISYEYDRSGFGSGDNTYAYITCFVNVVLAFFCFILWSLIDRKRPNYNTFYYWFKVVLRLFLIIFMFTYGFVKVFQIQFQSPSLIRLLQPIGEMSPMGLAWTYMGYSKGFGAFAGLMEIIGGILLIPRRTIALGSFIIMGVMTQVAMMNLFFDIPVKLFSIHLVLMAVVLFASDSKRFWYAFVRNSTTEIEPSYHPVKEKDYHYILFWVKLVGFIFVFSFALIFGYNTEKKRSPNNKANISEFYGIWETKRFIKNGDTILPLITNKEYWRYLILERKRRSVVKTMANQLERYYFNVDTATHKISMYSPEGDKDSLNISYEYDMKTLRLKGLLEDDSIEVLLTLKNLNNFPLKSRGFRWINERPYNR</sequence>
<evidence type="ECO:0000256" key="1">
    <source>
        <dbReference type="SAM" id="Phobius"/>
    </source>
</evidence>
<feature type="transmembrane region" description="Helical" evidence="1">
    <location>
        <begin position="12"/>
        <end position="34"/>
    </location>
</feature>
<dbReference type="Proteomes" id="UP000676776">
    <property type="component" value="Unassembled WGS sequence"/>
</dbReference>
<dbReference type="EMBL" id="JAGEVF010000002">
    <property type="protein sequence ID" value="MBO3115638.1"/>
    <property type="molecule type" value="Genomic_DNA"/>
</dbReference>
<comment type="caution">
    <text evidence="2">The sequence shown here is derived from an EMBL/GenBank/DDBJ whole genome shotgun (WGS) entry which is preliminary data.</text>
</comment>
<organism evidence="2 3">
    <name type="scientific">Winogradskyella pelagia</name>
    <dbReference type="NCBI Taxonomy" id="2819984"/>
    <lineage>
        <taxon>Bacteria</taxon>
        <taxon>Pseudomonadati</taxon>
        <taxon>Bacteroidota</taxon>
        <taxon>Flavobacteriia</taxon>
        <taxon>Flavobacteriales</taxon>
        <taxon>Flavobacteriaceae</taxon>
        <taxon>Winogradskyella</taxon>
    </lineage>
</organism>
<feature type="transmembrane region" description="Helical" evidence="1">
    <location>
        <begin position="179"/>
        <end position="198"/>
    </location>
</feature>
<evidence type="ECO:0000313" key="2">
    <source>
        <dbReference type="EMBL" id="MBO3115638.1"/>
    </source>
</evidence>
<keyword evidence="1" id="KW-1133">Transmembrane helix</keyword>
<reference evidence="2 3" key="1">
    <citation type="submission" date="2021-03" db="EMBL/GenBank/DDBJ databases">
        <title>Winogradskyella sp. nov., isolated from costal sediment.</title>
        <authorList>
            <person name="Gao C."/>
        </authorList>
    </citation>
    <scope>NUCLEOTIDE SEQUENCE [LARGE SCALE GENOMIC DNA]</scope>
    <source>
        <strain evidence="2 3">DF17</strain>
    </source>
</reference>
<gene>
    <name evidence="2" type="ORF">J4050_02705</name>
</gene>
<evidence type="ECO:0008006" key="4">
    <source>
        <dbReference type="Google" id="ProtNLM"/>
    </source>
</evidence>
<feature type="transmembrane region" description="Helical" evidence="1">
    <location>
        <begin position="98"/>
        <end position="118"/>
    </location>
</feature>
<keyword evidence="1" id="KW-0812">Transmembrane</keyword>
<protein>
    <recommendedName>
        <fullName evidence="4">DoxX-like family protein</fullName>
    </recommendedName>
</protein>
<evidence type="ECO:0000313" key="3">
    <source>
        <dbReference type="Proteomes" id="UP000676776"/>
    </source>
</evidence>
<keyword evidence="3" id="KW-1185">Reference proteome</keyword>
<feature type="transmembrane region" description="Helical" evidence="1">
    <location>
        <begin position="64"/>
        <end position="86"/>
    </location>
</feature>
<dbReference type="RefSeq" id="WP_208152417.1">
    <property type="nucleotide sequence ID" value="NZ_JAGEVF010000002.1"/>
</dbReference>
<feature type="transmembrane region" description="Helical" evidence="1">
    <location>
        <begin position="251"/>
        <end position="272"/>
    </location>
</feature>
<name>A0ABS3SYV0_9FLAO</name>
<keyword evidence="1" id="KW-0472">Membrane</keyword>
<feature type="transmembrane region" description="Helical" evidence="1">
    <location>
        <begin position="149"/>
        <end position="172"/>
    </location>
</feature>